<dbReference type="PANTHER" id="PTHR43384:SF4">
    <property type="entry name" value="CELLULOSE BIOSYNTHESIS PROTEIN BCSQ-RELATED"/>
    <property type="match status" value="1"/>
</dbReference>
<evidence type="ECO:0000256" key="1">
    <source>
        <dbReference type="ARBA" id="ARBA00022741"/>
    </source>
</evidence>
<keyword evidence="1" id="KW-0547">Nucleotide-binding</keyword>
<comment type="caution">
    <text evidence="3">The sequence shown here is derived from an EMBL/GenBank/DDBJ whole genome shotgun (WGS) entry which is preliminary data.</text>
</comment>
<dbReference type="InterPro" id="IPR027417">
    <property type="entry name" value="P-loop_NTPase"/>
</dbReference>
<keyword evidence="2" id="KW-0067">ATP-binding</keyword>
<dbReference type="EMBL" id="MIJF01000001">
    <property type="protein sequence ID" value="OEG00419.1"/>
    <property type="molecule type" value="Genomic_DNA"/>
</dbReference>
<dbReference type="PIRSF" id="PIRSF003092">
    <property type="entry name" value="MinD"/>
    <property type="match status" value="1"/>
</dbReference>
<evidence type="ECO:0000313" key="4">
    <source>
        <dbReference type="Proteomes" id="UP000243739"/>
    </source>
</evidence>
<dbReference type="GO" id="GO:0009898">
    <property type="term" value="C:cytoplasmic side of plasma membrane"/>
    <property type="evidence" value="ECO:0007669"/>
    <property type="project" value="TreeGrafter"/>
</dbReference>
<evidence type="ECO:0008006" key="5">
    <source>
        <dbReference type="Google" id="ProtNLM"/>
    </source>
</evidence>
<dbReference type="CDD" id="cd02038">
    <property type="entry name" value="FlhG-like"/>
    <property type="match status" value="1"/>
</dbReference>
<reference evidence="3 4" key="1">
    <citation type="submission" date="2016-09" db="EMBL/GenBank/DDBJ databases">
        <title>Draft genome sequence for the type strain of Vulcanibacillus modesticaldus BR, a strictly anaerobic, moderately thermophilic, and nitrate-reducing bacterium from deep sea-hydrothermal vents of the Mid-Atlantic Ridge.</title>
        <authorList>
            <person name="Abin C.A."/>
            <person name="Hollibaugh J.T."/>
        </authorList>
    </citation>
    <scope>NUCLEOTIDE SEQUENCE [LARGE SCALE GENOMIC DNA]</scope>
    <source>
        <strain evidence="3 4">BR</strain>
    </source>
</reference>
<accession>A0A1D2YXI1</accession>
<dbReference type="PANTHER" id="PTHR43384">
    <property type="entry name" value="SEPTUM SITE-DETERMINING PROTEIN MIND HOMOLOG, CHLOROPLASTIC-RELATED"/>
    <property type="match status" value="1"/>
</dbReference>
<dbReference type="InterPro" id="IPR025501">
    <property type="entry name" value="MinD_FleN"/>
</dbReference>
<dbReference type="InterPro" id="IPR050625">
    <property type="entry name" value="ParA/MinD_ATPase"/>
</dbReference>
<dbReference type="Proteomes" id="UP000243739">
    <property type="component" value="Unassembled WGS sequence"/>
</dbReference>
<name>A0A1D2YXI1_9BACI</name>
<proteinExistence type="predicted"/>
<sequence length="288" mass="32252">MKFDQASDLRKKIALTHQEKSPTKIITITSGKGGVGKSNFTLNFAFALLEKGHRVMILDADIGFANIDVLLGIAPKYTLLDMLNNHLEISEIIEKGPNGLEFISGGSDLNNIFNITKNKLPYLFNQLSLLNGKIDYLLIDTGAGINEGSKKIILSSDDIFLVTTTEPTSITDSYAMIKWMISEKKDIKINLIINQIANEREGNSTANRIKKVTERFLDYSVNILGFIHSDDTVSKAVKKQEPFYLSYPNSRVSKNIRTLVDKYTTSKDGQYSTGITAFLEKMTLWLLR</sequence>
<evidence type="ECO:0000256" key="2">
    <source>
        <dbReference type="ARBA" id="ARBA00022840"/>
    </source>
</evidence>
<dbReference type="GO" id="GO:0005524">
    <property type="term" value="F:ATP binding"/>
    <property type="evidence" value="ECO:0007669"/>
    <property type="project" value="UniProtKB-KW"/>
</dbReference>
<organism evidence="3 4">
    <name type="scientific">Vulcanibacillus modesticaldus</name>
    <dbReference type="NCBI Taxonomy" id="337097"/>
    <lineage>
        <taxon>Bacteria</taxon>
        <taxon>Bacillati</taxon>
        <taxon>Bacillota</taxon>
        <taxon>Bacilli</taxon>
        <taxon>Bacillales</taxon>
        <taxon>Bacillaceae</taxon>
        <taxon>Vulcanibacillus</taxon>
    </lineage>
</organism>
<protein>
    <recommendedName>
        <fullName evidence="5">Cobyrinic acid a,c-diamide synthase</fullName>
    </recommendedName>
</protein>
<dbReference type="RefSeq" id="WP_069655732.1">
    <property type="nucleotide sequence ID" value="NZ_MIJF01000001.1"/>
</dbReference>
<dbReference type="AlphaFoldDB" id="A0A1D2YXI1"/>
<dbReference type="Pfam" id="PF10609">
    <property type="entry name" value="ParA"/>
    <property type="match status" value="1"/>
</dbReference>
<dbReference type="Gene3D" id="3.40.50.300">
    <property type="entry name" value="P-loop containing nucleotide triphosphate hydrolases"/>
    <property type="match status" value="1"/>
</dbReference>
<keyword evidence="4" id="KW-1185">Reference proteome</keyword>
<dbReference type="InterPro" id="IPR033875">
    <property type="entry name" value="FlhG"/>
</dbReference>
<dbReference type="GO" id="GO:0005829">
    <property type="term" value="C:cytosol"/>
    <property type="evidence" value="ECO:0007669"/>
    <property type="project" value="TreeGrafter"/>
</dbReference>
<evidence type="ECO:0000313" key="3">
    <source>
        <dbReference type="EMBL" id="OEG00419.1"/>
    </source>
</evidence>
<dbReference type="GO" id="GO:0016887">
    <property type="term" value="F:ATP hydrolysis activity"/>
    <property type="evidence" value="ECO:0007669"/>
    <property type="project" value="TreeGrafter"/>
</dbReference>
<gene>
    <name evidence="3" type="ORF">BHF71_00485</name>
</gene>
<dbReference type="GO" id="GO:0051782">
    <property type="term" value="P:negative regulation of cell division"/>
    <property type="evidence" value="ECO:0007669"/>
    <property type="project" value="TreeGrafter"/>
</dbReference>
<dbReference type="OrthoDB" id="9816297at2"/>
<dbReference type="SUPFAM" id="SSF52540">
    <property type="entry name" value="P-loop containing nucleoside triphosphate hydrolases"/>
    <property type="match status" value="1"/>
</dbReference>
<dbReference type="STRING" id="337097.BHF71_00485"/>
<dbReference type="InterPro" id="IPR033756">
    <property type="entry name" value="YlxH/NBP35"/>
</dbReference>